<organism evidence="1">
    <name type="scientific">Podoviridae sp. ctIlO27</name>
    <dbReference type="NCBI Taxonomy" id="2825238"/>
    <lineage>
        <taxon>Viruses</taxon>
        <taxon>Duplodnaviria</taxon>
        <taxon>Heunggongvirae</taxon>
        <taxon>Uroviricota</taxon>
        <taxon>Caudoviricetes</taxon>
    </lineage>
</organism>
<dbReference type="EMBL" id="BK015536">
    <property type="protein sequence ID" value="DAE11746.1"/>
    <property type="molecule type" value="Genomic_DNA"/>
</dbReference>
<proteinExistence type="predicted"/>
<name>A0A8S5PXY9_9CAUD</name>
<sequence length="258" mass="27722">MISLKNNAQSVLAMSVDTHQTQLNLSLGDGVKFPDLSLGDHFRCCLKDAAGNLEFVKVTQRAGDVLTVLRGQEGTPARAWNAGTRIQLRMTAKTWDEMAGEHWQRLVDASGNFVVPQTSGAASFTLSGDWREVFEPTRSFRLYQTGGTFQYGYVKSITFSGGVTTVVADDGLVPANAVAVDIGLPLNVHPKSINSTPVAHMVAPDAHASLFAARELAVHRGNTAPPDGARLWLNTNDGTLNYHNGSAWVAVVGRYADA</sequence>
<evidence type="ECO:0000313" key="1">
    <source>
        <dbReference type="EMBL" id="DAE11746.1"/>
    </source>
</evidence>
<accession>A0A8S5PXY9</accession>
<protein>
    <submittedName>
        <fullName evidence="1">Tail fiber protein</fullName>
    </submittedName>
</protein>
<reference evidence="1" key="1">
    <citation type="journal article" date="2021" name="Proc. Natl. Acad. Sci. U.S.A.">
        <title>A Catalog of Tens of Thousands of Viruses from Human Metagenomes Reveals Hidden Associations with Chronic Diseases.</title>
        <authorList>
            <person name="Tisza M.J."/>
            <person name="Buck C.B."/>
        </authorList>
    </citation>
    <scope>NUCLEOTIDE SEQUENCE</scope>
    <source>
        <strain evidence="1">CtIlO27</strain>
    </source>
</reference>